<dbReference type="Proteomes" id="UP000714380">
    <property type="component" value="Unassembled WGS sequence"/>
</dbReference>
<dbReference type="PROSITE" id="PS50043">
    <property type="entry name" value="HTH_LUXR_2"/>
    <property type="match status" value="1"/>
</dbReference>
<dbReference type="SUPFAM" id="SSF46894">
    <property type="entry name" value="C-terminal effector domain of the bipartite response regulators"/>
    <property type="match status" value="1"/>
</dbReference>
<dbReference type="PROSITE" id="PS00622">
    <property type="entry name" value="HTH_LUXR_1"/>
    <property type="match status" value="1"/>
</dbReference>
<dbReference type="InterPro" id="IPR036388">
    <property type="entry name" value="WH-like_DNA-bd_sf"/>
</dbReference>
<evidence type="ECO:0000313" key="5">
    <source>
        <dbReference type="EMBL" id="MCA6062849.1"/>
    </source>
</evidence>
<protein>
    <submittedName>
        <fullName evidence="5">AAA family ATPase</fullName>
    </submittedName>
</protein>
<dbReference type="PRINTS" id="PR00038">
    <property type="entry name" value="HTHLUXR"/>
</dbReference>
<dbReference type="PANTHER" id="PTHR44688">
    <property type="entry name" value="DNA-BINDING TRANSCRIPTIONAL ACTIVATOR DEVR_DOSR"/>
    <property type="match status" value="1"/>
</dbReference>
<dbReference type="Gene3D" id="1.10.10.10">
    <property type="entry name" value="Winged helix-like DNA-binding domain superfamily/Winged helix DNA-binding domain"/>
    <property type="match status" value="1"/>
</dbReference>
<dbReference type="InterPro" id="IPR011990">
    <property type="entry name" value="TPR-like_helical_dom_sf"/>
</dbReference>
<dbReference type="CDD" id="cd06170">
    <property type="entry name" value="LuxR_C_like"/>
    <property type="match status" value="1"/>
</dbReference>
<feature type="domain" description="HTH luxR-type" evidence="4">
    <location>
        <begin position="829"/>
        <end position="894"/>
    </location>
</feature>
<dbReference type="Pfam" id="PF13401">
    <property type="entry name" value="AAA_22"/>
    <property type="match status" value="1"/>
</dbReference>
<comment type="caution">
    <text evidence="5">The sequence shown here is derived from an EMBL/GenBank/DDBJ whole genome shotgun (WGS) entry which is preliminary data.</text>
</comment>
<organism evidence="5 6">
    <name type="scientific">Thalassolituus marinus</name>
    <dbReference type="NCBI Taxonomy" id="671053"/>
    <lineage>
        <taxon>Bacteria</taxon>
        <taxon>Pseudomonadati</taxon>
        <taxon>Pseudomonadota</taxon>
        <taxon>Gammaproteobacteria</taxon>
        <taxon>Oceanospirillales</taxon>
        <taxon>Oceanospirillaceae</taxon>
        <taxon>Thalassolituus</taxon>
    </lineage>
</organism>
<name>A0ABS7ZMA5_9GAMM</name>
<evidence type="ECO:0000313" key="6">
    <source>
        <dbReference type="Proteomes" id="UP000714380"/>
    </source>
</evidence>
<gene>
    <name evidence="5" type="ORF">I9W95_04425</name>
</gene>
<keyword evidence="2" id="KW-0238">DNA-binding</keyword>
<dbReference type="RefSeq" id="WP_225672266.1">
    <property type="nucleotide sequence ID" value="NZ_JAEDAH010000020.1"/>
</dbReference>
<reference evidence="5 6" key="1">
    <citation type="submission" date="2020-12" db="EMBL/GenBank/DDBJ databases">
        <title>Novel Thalassolituus-related marine hydrocarbonoclastic bacteria mediated algae-derived hydrocarbons mineralization in twilight zone of the northern South China Sea.</title>
        <authorList>
            <person name="Dong C."/>
        </authorList>
    </citation>
    <scope>NUCLEOTIDE SEQUENCE [LARGE SCALE GENOMIC DNA]</scope>
    <source>
        <strain evidence="5 6">IMCC1826</strain>
    </source>
</reference>
<dbReference type="Pfam" id="PF00196">
    <property type="entry name" value="GerE"/>
    <property type="match status" value="1"/>
</dbReference>
<keyword evidence="6" id="KW-1185">Reference proteome</keyword>
<dbReference type="InterPro" id="IPR027417">
    <property type="entry name" value="P-loop_NTPase"/>
</dbReference>
<dbReference type="InterPro" id="IPR049945">
    <property type="entry name" value="AAA_22"/>
</dbReference>
<dbReference type="SUPFAM" id="SSF52540">
    <property type="entry name" value="P-loop containing nucleoside triphosphate hydrolases"/>
    <property type="match status" value="1"/>
</dbReference>
<keyword evidence="1" id="KW-0805">Transcription regulation</keyword>
<evidence type="ECO:0000256" key="2">
    <source>
        <dbReference type="ARBA" id="ARBA00023125"/>
    </source>
</evidence>
<accession>A0ABS7ZMA5</accession>
<sequence>MITTTLVETKLQPPFSDDWLARPRLAELLKNNQQPTLIVAPPGYGKTTLAAWYAATQDYPCCWLTLDQFDNQPMTFWRYLISSLQTVDPQLGASAMNHLRHEINPQQNRLADDILQDLNRFTRHRLRPRRVLLVIDDIHHLSDKELITVLNRLLDYLPNWLQVVITSRTSFPGWAKRVSRNRGNLIDAEALAFSAEETASLCLHRGGSTDDQALVQGVYQRSDGWPAAIVLLLHHLKKLSKPERTQWLQTVESPSPQLLSDYLQEELWYALDSDDQALLLTMAIAAPWCPAELLSDIHDIDPLRSARESAWASQVTISQHRGESGFQLHPLFRQWITDHCTRYQPQLTGQQRQRVLDYWISKQDWQRALRSATEAQNWEVAAQLFAQQYEHWVRQGDLQAMNAALISLPQSIATQHPAMLLAQAQLCFIRGELSAMEQALNKANQRLQADIAASAALSAQQQNLAAAAELLQALANLYNRHRNSTVQTTPATDDTHPLADWWLYHACVSAFEAEDLERAIHFGEQAVNKAWQQNNLYCLLATLPWLAHARYQHGEVKAAESELNTHLQRLKALGYERTPAWVAALGASALLAMEQQNAEQVESCFNRIQDSGPDWVEPREWLYNHYHLKAQWLMLNGQHDAVESWLDQAEQFENQQLTDINADSVMPATHQFRLWAALQRGDSFALLQWAMTSDWQDQGSSIINYMHNFLWLAARLLSGQDEWQHWQALYDRSVSKGWMLRQYGLLMLRAGATAQTGEEPQPWADQAFDIAHRCGYELTVHSGRQRFAPLLAQWQKNRQCQWPAHNNIASNSAAPALSTADKINLSDRPPLKAARLTRRENEVFSALARGLSNQEIARELDIALTTVKRHVQNLFSKLNINSRTQAALLFNHYDS</sequence>
<keyword evidence="3" id="KW-0804">Transcription</keyword>
<evidence type="ECO:0000256" key="3">
    <source>
        <dbReference type="ARBA" id="ARBA00023163"/>
    </source>
</evidence>
<dbReference type="SMART" id="SM00421">
    <property type="entry name" value="HTH_LUXR"/>
    <property type="match status" value="1"/>
</dbReference>
<evidence type="ECO:0000259" key="4">
    <source>
        <dbReference type="PROSITE" id="PS50043"/>
    </source>
</evidence>
<dbReference type="Gene3D" id="1.25.40.10">
    <property type="entry name" value="Tetratricopeptide repeat domain"/>
    <property type="match status" value="1"/>
</dbReference>
<dbReference type="InterPro" id="IPR000792">
    <property type="entry name" value="Tscrpt_reg_LuxR_C"/>
</dbReference>
<evidence type="ECO:0000256" key="1">
    <source>
        <dbReference type="ARBA" id="ARBA00023015"/>
    </source>
</evidence>
<dbReference type="EMBL" id="JAEDAH010000020">
    <property type="protein sequence ID" value="MCA6062849.1"/>
    <property type="molecule type" value="Genomic_DNA"/>
</dbReference>
<dbReference type="PANTHER" id="PTHR44688:SF16">
    <property type="entry name" value="DNA-BINDING TRANSCRIPTIONAL ACTIVATOR DEVR_DOSR"/>
    <property type="match status" value="1"/>
</dbReference>
<dbReference type="InterPro" id="IPR016032">
    <property type="entry name" value="Sig_transdc_resp-reg_C-effctor"/>
</dbReference>
<dbReference type="Gene3D" id="3.40.50.300">
    <property type="entry name" value="P-loop containing nucleotide triphosphate hydrolases"/>
    <property type="match status" value="1"/>
</dbReference>
<proteinExistence type="predicted"/>